<gene>
    <name evidence="3" type="ORF">B857_01945</name>
</gene>
<dbReference type="SMART" id="SM00530">
    <property type="entry name" value="HTH_XRE"/>
    <property type="match status" value="1"/>
</dbReference>
<dbReference type="PANTHER" id="PTHR46797:SF24">
    <property type="entry name" value="DNA-BINDING PHAGE PROTEIN"/>
    <property type="match status" value="1"/>
</dbReference>
<comment type="caution">
    <text evidence="3">The sequence shown here is derived from an EMBL/GenBank/DDBJ whole genome shotgun (WGS) entry which is preliminary data.</text>
</comment>
<dbReference type="GO" id="GO:0005829">
    <property type="term" value="C:cytosol"/>
    <property type="evidence" value="ECO:0007669"/>
    <property type="project" value="TreeGrafter"/>
</dbReference>
<reference evidence="3 4" key="1">
    <citation type="journal article" date="2012" name="J. Bacteriol.">
        <title>Draft Genome Sequence of Bacillus isronensis Strain B3W22, Isolated from the Upper Atmosphere.</title>
        <authorList>
            <person name="Shivaji S."/>
            <person name="Ara S."/>
            <person name="Singh S.K."/>
            <person name="Bandi S."/>
            <person name="Singh A."/>
            <person name="Pinnaka A.K."/>
        </authorList>
    </citation>
    <scope>NUCLEOTIDE SEQUENCE [LARGE SCALE GENOMIC DNA]</scope>
    <source>
        <strain evidence="3 4">B3W22</strain>
    </source>
</reference>
<evidence type="ECO:0000313" key="4">
    <source>
        <dbReference type="Proteomes" id="UP000004738"/>
    </source>
</evidence>
<dbReference type="GO" id="GO:0003700">
    <property type="term" value="F:DNA-binding transcription factor activity"/>
    <property type="evidence" value="ECO:0007669"/>
    <property type="project" value="TreeGrafter"/>
</dbReference>
<evidence type="ECO:0000259" key="2">
    <source>
        <dbReference type="PROSITE" id="PS50943"/>
    </source>
</evidence>
<dbReference type="PROSITE" id="PS50943">
    <property type="entry name" value="HTH_CROC1"/>
    <property type="match status" value="1"/>
</dbReference>
<evidence type="ECO:0000256" key="1">
    <source>
        <dbReference type="ARBA" id="ARBA00023125"/>
    </source>
</evidence>
<name>K1KZT6_9BACL</name>
<dbReference type="InterPro" id="IPR001387">
    <property type="entry name" value="Cro/C1-type_HTH"/>
</dbReference>
<keyword evidence="1" id="KW-0238">DNA-binding</keyword>
<proteinExistence type="predicted"/>
<dbReference type="GO" id="GO:0003677">
    <property type="term" value="F:DNA binding"/>
    <property type="evidence" value="ECO:0007669"/>
    <property type="project" value="UniProtKB-KW"/>
</dbReference>
<protein>
    <submittedName>
        <fullName evidence="3">Anaerobic benzoate catabolism transcriptional regulator</fullName>
    </submittedName>
</protein>
<dbReference type="SUPFAM" id="SSF47413">
    <property type="entry name" value="lambda repressor-like DNA-binding domains"/>
    <property type="match status" value="1"/>
</dbReference>
<keyword evidence="4" id="KW-1185">Reference proteome</keyword>
<dbReference type="CDD" id="cd00093">
    <property type="entry name" value="HTH_XRE"/>
    <property type="match status" value="1"/>
</dbReference>
<dbReference type="RefSeq" id="WP_008405961.1">
    <property type="nucleotide sequence ID" value="NZ_AMCK01000008.1"/>
</dbReference>
<dbReference type="PANTHER" id="PTHR46797">
    <property type="entry name" value="HTH-TYPE TRANSCRIPTIONAL REGULATOR"/>
    <property type="match status" value="1"/>
</dbReference>
<feature type="domain" description="HTH cro/C1-type" evidence="2">
    <location>
        <begin position="12"/>
        <end position="66"/>
    </location>
</feature>
<dbReference type="PATRIC" id="fig|1224748.3.peg.1927"/>
<dbReference type="Gene3D" id="1.10.260.40">
    <property type="entry name" value="lambda repressor-like DNA-binding domains"/>
    <property type="match status" value="1"/>
</dbReference>
<organism evidence="3 4">
    <name type="scientific">Solibacillus isronensis B3W22</name>
    <dbReference type="NCBI Taxonomy" id="1224748"/>
    <lineage>
        <taxon>Bacteria</taxon>
        <taxon>Bacillati</taxon>
        <taxon>Bacillota</taxon>
        <taxon>Bacilli</taxon>
        <taxon>Bacillales</taxon>
        <taxon>Caryophanaceae</taxon>
        <taxon>Solibacillus</taxon>
    </lineage>
</organism>
<dbReference type="Proteomes" id="UP000004738">
    <property type="component" value="Unassembled WGS sequence"/>
</dbReference>
<dbReference type="Pfam" id="PF01381">
    <property type="entry name" value="HTH_3"/>
    <property type="match status" value="1"/>
</dbReference>
<dbReference type="InterPro" id="IPR010982">
    <property type="entry name" value="Lambda_DNA-bd_dom_sf"/>
</dbReference>
<accession>K1KZT6</accession>
<dbReference type="AlphaFoldDB" id="K1KZT6"/>
<sequence>MNQLVNIVGANIRELRKQKKMTQEDLAEKCGLQTSYLAGVERGERNITLQTVEKIASGLNVNAKKLFKIDNPMKYLSMEYEEKINTFAKLLKNKSEKEINLVLKISNEIFDAFK</sequence>
<dbReference type="InterPro" id="IPR050807">
    <property type="entry name" value="TransReg_Diox_bact_type"/>
</dbReference>
<evidence type="ECO:0000313" key="3">
    <source>
        <dbReference type="EMBL" id="EKB45347.1"/>
    </source>
</evidence>
<dbReference type="EMBL" id="AMCK01000008">
    <property type="protein sequence ID" value="EKB45347.1"/>
    <property type="molecule type" value="Genomic_DNA"/>
</dbReference>